<dbReference type="Gene3D" id="3.30.450.20">
    <property type="entry name" value="PAS domain"/>
    <property type="match status" value="2"/>
</dbReference>
<feature type="transmembrane region" description="Helical" evidence="9">
    <location>
        <begin position="13"/>
        <end position="31"/>
    </location>
</feature>
<dbReference type="AlphaFoldDB" id="A0A644SXT2"/>
<dbReference type="CDD" id="cd06225">
    <property type="entry name" value="HAMP"/>
    <property type="match status" value="1"/>
</dbReference>
<name>A0A644SXT2_9ZZZZ</name>
<dbReference type="GO" id="GO:0046983">
    <property type="term" value="F:protein dimerization activity"/>
    <property type="evidence" value="ECO:0007669"/>
    <property type="project" value="InterPro"/>
</dbReference>
<evidence type="ECO:0000256" key="3">
    <source>
        <dbReference type="ARBA" id="ARBA00022553"/>
    </source>
</evidence>
<dbReference type="Gene3D" id="3.30.565.10">
    <property type="entry name" value="Histidine kinase-like ATPase, C-terminal domain"/>
    <property type="match status" value="1"/>
</dbReference>
<dbReference type="InterPro" id="IPR033479">
    <property type="entry name" value="dCache_1"/>
</dbReference>
<keyword evidence="4" id="KW-0808">Transferase</keyword>
<dbReference type="GO" id="GO:0005886">
    <property type="term" value="C:plasma membrane"/>
    <property type="evidence" value="ECO:0007669"/>
    <property type="project" value="UniProtKB-SubCell"/>
</dbReference>
<dbReference type="CDD" id="cd16917">
    <property type="entry name" value="HATPase_UhpB-NarQ-NarX-like"/>
    <property type="match status" value="1"/>
</dbReference>
<dbReference type="SUPFAM" id="SSF103190">
    <property type="entry name" value="Sensory domain-like"/>
    <property type="match status" value="1"/>
</dbReference>
<dbReference type="Gene3D" id="6.10.340.10">
    <property type="match status" value="1"/>
</dbReference>
<keyword evidence="8 9" id="KW-0472">Membrane</keyword>
<dbReference type="InterPro" id="IPR003594">
    <property type="entry name" value="HATPase_dom"/>
</dbReference>
<evidence type="ECO:0000256" key="8">
    <source>
        <dbReference type="ARBA" id="ARBA00023136"/>
    </source>
</evidence>
<proteinExistence type="predicted"/>
<dbReference type="CDD" id="cd18774">
    <property type="entry name" value="PDC2_HK_sensor"/>
    <property type="match status" value="1"/>
</dbReference>
<organism evidence="11">
    <name type="scientific">bioreactor metagenome</name>
    <dbReference type="NCBI Taxonomy" id="1076179"/>
    <lineage>
        <taxon>unclassified sequences</taxon>
        <taxon>metagenomes</taxon>
        <taxon>ecological metagenomes</taxon>
    </lineage>
</organism>
<evidence type="ECO:0000256" key="2">
    <source>
        <dbReference type="ARBA" id="ARBA00022475"/>
    </source>
</evidence>
<evidence type="ECO:0000256" key="9">
    <source>
        <dbReference type="SAM" id="Phobius"/>
    </source>
</evidence>
<keyword evidence="2" id="KW-1003">Cell membrane</keyword>
<dbReference type="PANTHER" id="PTHR24421:SF37">
    <property type="entry name" value="SENSOR HISTIDINE KINASE NARS"/>
    <property type="match status" value="1"/>
</dbReference>
<gene>
    <name evidence="11" type="ORF">SDC9_04625</name>
</gene>
<dbReference type="GO" id="GO:0000155">
    <property type="term" value="F:phosphorelay sensor kinase activity"/>
    <property type="evidence" value="ECO:0007669"/>
    <property type="project" value="InterPro"/>
</dbReference>
<dbReference type="PANTHER" id="PTHR24421">
    <property type="entry name" value="NITRATE/NITRITE SENSOR PROTEIN NARX-RELATED"/>
    <property type="match status" value="1"/>
</dbReference>
<evidence type="ECO:0000313" key="11">
    <source>
        <dbReference type="EMBL" id="MPL59077.1"/>
    </source>
</evidence>
<dbReference type="CDD" id="cd12913">
    <property type="entry name" value="PDC1_MCP_like"/>
    <property type="match status" value="1"/>
</dbReference>
<evidence type="ECO:0000256" key="5">
    <source>
        <dbReference type="ARBA" id="ARBA00022692"/>
    </source>
</evidence>
<keyword evidence="6" id="KW-0418">Kinase</keyword>
<dbReference type="Pfam" id="PF02743">
    <property type="entry name" value="dCache_1"/>
    <property type="match status" value="1"/>
</dbReference>
<reference evidence="11" key="1">
    <citation type="submission" date="2019-08" db="EMBL/GenBank/DDBJ databases">
        <authorList>
            <person name="Kucharzyk K."/>
            <person name="Murdoch R.W."/>
            <person name="Higgins S."/>
            <person name="Loffler F."/>
        </authorList>
    </citation>
    <scope>NUCLEOTIDE SEQUENCE</scope>
</reference>
<comment type="caution">
    <text evidence="11">The sequence shown here is derived from an EMBL/GenBank/DDBJ whole genome shotgun (WGS) entry which is preliminary data.</text>
</comment>
<dbReference type="Pfam" id="PF07730">
    <property type="entry name" value="HisKA_3"/>
    <property type="match status" value="1"/>
</dbReference>
<evidence type="ECO:0000259" key="10">
    <source>
        <dbReference type="PROSITE" id="PS50885"/>
    </source>
</evidence>
<sequence length="606" mass="68637">MVYQLRFGLSKKLILFIVFIITIFMAITSLLSGKILSQSALLTADEISFTLLDQTEKRIAQFFNDMKYLAESLAATKAVQTISPLDMKDLFMSMVMTRKSYIRGIYLGTTDGRMYEWGQGKGFTDNVPTFPPGYDPRQRPWYKAALEKNEFSISAPYQYASIDELGITCILPVYKPSGSFIGVLGIDILLDDLKRILEELDIPKQGKALILTLQGEIIASQFPRDRDEKLSLKTFAALGSEKMLESISGNYTGQVDDQEMYFVYKRASTSNWIIAMAMPLSRILGPIRNLLSTITLIDVFLMLLLILSIASIANHLIISPLKRLVLIINKIKQGEKVRMPIKGKDELSLLGEEFNKLLDIVENNSRVLEEKLKQRTLEIWRLQAENTQYKIIEERQRIFRDMHDSIGAKLTNIFFCNTIARDQVKDESKMLKEMIERIENNCLMAVQDLREMILGMGAADRKPSDISKSIVEGVRQRLQAKKISFEFSIQDQDALNIVEPRALEEIKKIFDELVSNVLKHSNASKVILEILVRHDEISYIFSDNGVGFDLDTLDDSISGIKNIRYRVEKLGGTMKIVTGSGRGTSYHIALGMEGIGNAKRPDFSTN</sequence>
<keyword evidence="3" id="KW-0597">Phosphoprotein</keyword>
<keyword evidence="5 9" id="KW-0812">Transmembrane</keyword>
<evidence type="ECO:0000256" key="6">
    <source>
        <dbReference type="ARBA" id="ARBA00022777"/>
    </source>
</evidence>
<dbReference type="SUPFAM" id="SSF55874">
    <property type="entry name" value="ATPase domain of HSP90 chaperone/DNA topoisomerase II/histidine kinase"/>
    <property type="match status" value="1"/>
</dbReference>
<dbReference type="EMBL" id="VSSQ01000008">
    <property type="protein sequence ID" value="MPL59077.1"/>
    <property type="molecule type" value="Genomic_DNA"/>
</dbReference>
<accession>A0A644SXT2</accession>
<dbReference type="Pfam" id="PF02518">
    <property type="entry name" value="HATPase_c"/>
    <property type="match status" value="1"/>
</dbReference>
<evidence type="ECO:0000256" key="4">
    <source>
        <dbReference type="ARBA" id="ARBA00022679"/>
    </source>
</evidence>
<protein>
    <recommendedName>
        <fullName evidence="10">HAMP domain-containing protein</fullName>
    </recommendedName>
</protein>
<dbReference type="Gene3D" id="1.20.5.1930">
    <property type="match status" value="1"/>
</dbReference>
<dbReference type="InterPro" id="IPR011712">
    <property type="entry name" value="Sig_transdc_His_kin_sub3_dim/P"/>
</dbReference>
<dbReference type="InterPro" id="IPR050482">
    <property type="entry name" value="Sensor_HK_TwoCompSys"/>
</dbReference>
<dbReference type="InterPro" id="IPR036890">
    <property type="entry name" value="HATPase_C_sf"/>
</dbReference>
<dbReference type="Pfam" id="PF00672">
    <property type="entry name" value="HAMP"/>
    <property type="match status" value="1"/>
</dbReference>
<evidence type="ECO:0000256" key="1">
    <source>
        <dbReference type="ARBA" id="ARBA00004651"/>
    </source>
</evidence>
<evidence type="ECO:0000256" key="7">
    <source>
        <dbReference type="ARBA" id="ARBA00022989"/>
    </source>
</evidence>
<dbReference type="InterPro" id="IPR029151">
    <property type="entry name" value="Sensor-like_sf"/>
</dbReference>
<dbReference type="InterPro" id="IPR003660">
    <property type="entry name" value="HAMP_dom"/>
</dbReference>
<feature type="domain" description="HAMP" evidence="10">
    <location>
        <begin position="315"/>
        <end position="366"/>
    </location>
</feature>
<keyword evidence="7 9" id="KW-1133">Transmembrane helix</keyword>
<comment type="subcellular location">
    <subcellularLocation>
        <location evidence="1">Cell membrane</location>
        <topology evidence="1">Multi-pass membrane protein</topology>
    </subcellularLocation>
</comment>
<dbReference type="PROSITE" id="PS50885">
    <property type="entry name" value="HAMP"/>
    <property type="match status" value="1"/>
</dbReference>